<dbReference type="AlphaFoldDB" id="A0A2H3D3E0"/>
<name>A0A2H3D3E0_ARMGA</name>
<proteinExistence type="predicted"/>
<organism evidence="1 2">
    <name type="scientific">Armillaria gallica</name>
    <name type="common">Bulbous honey fungus</name>
    <name type="synonym">Armillaria bulbosa</name>
    <dbReference type="NCBI Taxonomy" id="47427"/>
    <lineage>
        <taxon>Eukaryota</taxon>
        <taxon>Fungi</taxon>
        <taxon>Dikarya</taxon>
        <taxon>Basidiomycota</taxon>
        <taxon>Agaricomycotina</taxon>
        <taxon>Agaricomycetes</taxon>
        <taxon>Agaricomycetidae</taxon>
        <taxon>Agaricales</taxon>
        <taxon>Marasmiineae</taxon>
        <taxon>Physalacriaceae</taxon>
        <taxon>Armillaria</taxon>
    </lineage>
</organism>
<sequence>MHQRVVVRFPSRRVRQQKRRNEGWKGTACACGEPVVLEEGVGWESSRCRTVGTCVLVRSSVDAVANKLFISLRWTVFHIREREREDSLPSAVYKHLQAPVKPCGTVCESQRIHIIFIESVLCFRYRRKSRHTLPQKPNRIQLQCSPPNRCRRYFHW</sequence>
<dbReference type="EMBL" id="KZ293706">
    <property type="protein sequence ID" value="PBK83547.1"/>
    <property type="molecule type" value="Genomic_DNA"/>
</dbReference>
<evidence type="ECO:0000313" key="2">
    <source>
        <dbReference type="Proteomes" id="UP000217790"/>
    </source>
</evidence>
<keyword evidence="2" id="KW-1185">Reference proteome</keyword>
<evidence type="ECO:0000313" key="1">
    <source>
        <dbReference type="EMBL" id="PBK83547.1"/>
    </source>
</evidence>
<protein>
    <submittedName>
        <fullName evidence="1">Uncharacterized protein</fullName>
    </submittedName>
</protein>
<dbReference type="InParanoid" id="A0A2H3D3E0"/>
<dbReference type="Proteomes" id="UP000217790">
    <property type="component" value="Unassembled WGS sequence"/>
</dbReference>
<gene>
    <name evidence="1" type="ORF">ARMGADRAFT_674046</name>
</gene>
<reference evidence="2" key="1">
    <citation type="journal article" date="2017" name="Nat. Ecol. Evol.">
        <title>Genome expansion and lineage-specific genetic innovations in the forest pathogenic fungi Armillaria.</title>
        <authorList>
            <person name="Sipos G."/>
            <person name="Prasanna A.N."/>
            <person name="Walter M.C."/>
            <person name="O'Connor E."/>
            <person name="Balint B."/>
            <person name="Krizsan K."/>
            <person name="Kiss B."/>
            <person name="Hess J."/>
            <person name="Varga T."/>
            <person name="Slot J."/>
            <person name="Riley R."/>
            <person name="Boka B."/>
            <person name="Rigling D."/>
            <person name="Barry K."/>
            <person name="Lee J."/>
            <person name="Mihaltcheva S."/>
            <person name="LaButti K."/>
            <person name="Lipzen A."/>
            <person name="Waldron R."/>
            <person name="Moloney N.M."/>
            <person name="Sperisen C."/>
            <person name="Kredics L."/>
            <person name="Vagvoelgyi C."/>
            <person name="Patrignani A."/>
            <person name="Fitzpatrick D."/>
            <person name="Nagy I."/>
            <person name="Doyle S."/>
            <person name="Anderson J.B."/>
            <person name="Grigoriev I.V."/>
            <person name="Gueldener U."/>
            <person name="Muensterkoetter M."/>
            <person name="Nagy L.G."/>
        </authorList>
    </citation>
    <scope>NUCLEOTIDE SEQUENCE [LARGE SCALE GENOMIC DNA]</scope>
    <source>
        <strain evidence="2">Ar21-2</strain>
    </source>
</reference>
<accession>A0A2H3D3E0</accession>